<evidence type="ECO:0000313" key="2">
    <source>
        <dbReference type="Proteomes" id="UP000664904"/>
    </source>
</evidence>
<dbReference type="KEGG" id="pxi:J5O05_05360"/>
<name>A0A975HLU7_9GAMM</name>
<dbReference type="AlphaFoldDB" id="A0A975HLU7"/>
<dbReference type="EMBL" id="CP072133">
    <property type="protein sequence ID" value="QTH72297.1"/>
    <property type="molecule type" value="Genomic_DNA"/>
</dbReference>
<reference evidence="1" key="1">
    <citation type="submission" date="2021-03" db="EMBL/GenBank/DDBJ databases">
        <title>Complete Genome of Pseudoalteromonas xiamenensis STKMTI.2, a new potential marine bacterium producing anti-Vibrio compounds.</title>
        <authorList>
            <person name="Handayani D.P."/>
            <person name="Isnansetyo A."/>
            <person name="Istiqomah I."/>
            <person name="Jumina J."/>
        </authorList>
    </citation>
    <scope>NUCLEOTIDE SEQUENCE</scope>
    <source>
        <strain evidence="1">STKMTI.2</strain>
    </source>
</reference>
<dbReference type="RefSeq" id="WP_208843922.1">
    <property type="nucleotide sequence ID" value="NZ_CP072133.1"/>
</dbReference>
<proteinExistence type="predicted"/>
<gene>
    <name evidence="1" type="ORF">J5O05_05360</name>
</gene>
<accession>A0A975HLU7</accession>
<dbReference type="Proteomes" id="UP000664904">
    <property type="component" value="Chromosome"/>
</dbReference>
<keyword evidence="2" id="KW-1185">Reference proteome</keyword>
<organism evidence="1 2">
    <name type="scientific">Pseudoalteromonas xiamenensis</name>
    <dbReference type="NCBI Taxonomy" id="882626"/>
    <lineage>
        <taxon>Bacteria</taxon>
        <taxon>Pseudomonadati</taxon>
        <taxon>Pseudomonadota</taxon>
        <taxon>Gammaproteobacteria</taxon>
        <taxon>Alteromonadales</taxon>
        <taxon>Pseudoalteromonadaceae</taxon>
        <taxon>Pseudoalteromonas</taxon>
    </lineage>
</organism>
<evidence type="ECO:0000313" key="1">
    <source>
        <dbReference type="EMBL" id="QTH72297.1"/>
    </source>
</evidence>
<protein>
    <submittedName>
        <fullName evidence="1">Uncharacterized protein</fullName>
    </submittedName>
</protein>
<sequence>MLTKMGDDAEELTKQLRCQKNGLKTMHEICDKFGYPVTISYKKTNGDRLELIRIDRSTITNMVPKVGKEEKTIFAGITRFNIHTGNGRLLLKGDEETVSFGFGLKFKDMAHKIKKVFTENLNLNNGVSSESYINLKLVVNEVQRNDGAIIKYIVRAVYIDA</sequence>